<feature type="transmembrane region" description="Helical" evidence="9">
    <location>
        <begin position="58"/>
        <end position="76"/>
    </location>
</feature>
<reference evidence="11" key="1">
    <citation type="journal article" date="2010" name="Nat. Biotechnol.">
        <title>Draft genome sequence of the oilseed species Ricinus communis.</title>
        <authorList>
            <person name="Chan A.P."/>
            <person name="Crabtree J."/>
            <person name="Zhao Q."/>
            <person name="Lorenzi H."/>
            <person name="Orvis J."/>
            <person name="Puiu D."/>
            <person name="Melake-Berhan A."/>
            <person name="Jones K.M."/>
            <person name="Redman J."/>
            <person name="Chen G."/>
            <person name="Cahoon E.B."/>
            <person name="Gedil M."/>
            <person name="Stanke M."/>
            <person name="Haas B.J."/>
            <person name="Wortman J.R."/>
            <person name="Fraser-Liggett C.M."/>
            <person name="Ravel J."/>
            <person name="Rabinowicz P.D."/>
        </authorList>
    </citation>
    <scope>NUCLEOTIDE SEQUENCE [LARGE SCALE GENOMIC DNA]</scope>
    <source>
        <strain evidence="11">cv. Hale</strain>
    </source>
</reference>
<evidence type="ECO:0000313" key="10">
    <source>
        <dbReference type="EMBL" id="EEF33248.1"/>
    </source>
</evidence>
<keyword evidence="4 9" id="KW-0812">Transmembrane</keyword>
<keyword evidence="6" id="KW-0406">Ion transport</keyword>
<comment type="similarity">
    <text evidence="2">Belongs to the aromatic acid exporter (TC 2.A.85) family.</text>
</comment>
<name>B9ST16_RICCO</name>
<dbReference type="GO" id="GO:0015743">
    <property type="term" value="P:malate transport"/>
    <property type="evidence" value="ECO:0007669"/>
    <property type="project" value="InterPro"/>
</dbReference>
<keyword evidence="8" id="KW-0407">Ion channel</keyword>
<evidence type="ECO:0008006" key="12">
    <source>
        <dbReference type="Google" id="ProtNLM"/>
    </source>
</evidence>
<keyword evidence="11" id="KW-1185">Reference proteome</keyword>
<dbReference type="PANTHER" id="PTHR31086">
    <property type="entry name" value="ALUMINUM-ACTIVATED MALATE TRANSPORTER 10"/>
    <property type="match status" value="1"/>
</dbReference>
<organism evidence="10 11">
    <name type="scientific">Ricinus communis</name>
    <name type="common">Castor bean</name>
    <dbReference type="NCBI Taxonomy" id="3988"/>
    <lineage>
        <taxon>Eukaryota</taxon>
        <taxon>Viridiplantae</taxon>
        <taxon>Streptophyta</taxon>
        <taxon>Embryophyta</taxon>
        <taxon>Tracheophyta</taxon>
        <taxon>Spermatophyta</taxon>
        <taxon>Magnoliopsida</taxon>
        <taxon>eudicotyledons</taxon>
        <taxon>Gunneridae</taxon>
        <taxon>Pentapetalae</taxon>
        <taxon>rosids</taxon>
        <taxon>fabids</taxon>
        <taxon>Malpighiales</taxon>
        <taxon>Euphorbiaceae</taxon>
        <taxon>Acalyphoideae</taxon>
        <taxon>Acalypheae</taxon>
        <taxon>Ricinus</taxon>
    </lineage>
</organism>
<dbReference type="eggNOG" id="KOG4711">
    <property type="taxonomic scope" value="Eukaryota"/>
</dbReference>
<accession>B9ST16</accession>
<keyword evidence="7 9" id="KW-0472">Membrane</keyword>
<evidence type="ECO:0000256" key="8">
    <source>
        <dbReference type="ARBA" id="ARBA00023303"/>
    </source>
</evidence>
<feature type="transmembrane region" description="Helical" evidence="9">
    <location>
        <begin position="113"/>
        <end position="132"/>
    </location>
</feature>
<dbReference type="AlphaFoldDB" id="B9ST16"/>
<dbReference type="OrthoDB" id="68611at2759"/>
<feature type="transmembrane region" description="Helical" evidence="9">
    <location>
        <begin position="166"/>
        <end position="184"/>
    </location>
</feature>
<evidence type="ECO:0000256" key="7">
    <source>
        <dbReference type="ARBA" id="ARBA00023136"/>
    </source>
</evidence>
<dbReference type="Proteomes" id="UP000008311">
    <property type="component" value="Unassembled WGS sequence"/>
</dbReference>
<feature type="transmembrane region" description="Helical" evidence="9">
    <location>
        <begin position="88"/>
        <end position="107"/>
    </location>
</feature>
<gene>
    <name evidence="10" type="ORF">RCOM_0353320</name>
</gene>
<feature type="transmembrane region" description="Helical" evidence="9">
    <location>
        <begin position="196"/>
        <end position="217"/>
    </location>
</feature>
<evidence type="ECO:0000313" key="11">
    <source>
        <dbReference type="Proteomes" id="UP000008311"/>
    </source>
</evidence>
<dbReference type="KEGG" id="rcu:8269704"/>
<evidence type="ECO:0000256" key="9">
    <source>
        <dbReference type="SAM" id="Phobius"/>
    </source>
</evidence>
<dbReference type="InterPro" id="IPR020966">
    <property type="entry name" value="ALMT"/>
</dbReference>
<proteinExistence type="inferred from homology"/>
<keyword evidence="3" id="KW-0813">Transport</keyword>
<sequence length="539" mass="60434">MVNSKERQPLLGSFMGDVDETSIPTCLVSSEKDKKSLNKWKYFAEKAWEMGWSDPRKVIFAIKMGLALSIVYFLIFSKANRDISQYSVWAILIVILMFEYTIGVTFIKSFNQLLGTLCAGILAFGFAELSLMVGKREEIVILCGIFITGLFASHLKLYPTMKPYEYGFRVFVLTYCILMVAGNRTSESTERIVTRLVPIALGACVCLVVNVSVYIIWSGNVLHSLLVKQLKDVASSLEGCVNGYLKFVEYEKFTSKNLTCQAHDDPLYNGYRSVVDPTSKEEDLLGFANWEPAYGRFKMFNYPWRNYVEVCDALRHCAFIVMALHGCILSEIQAPAATRQVFQSELHRVGAEAAKVLRELGCKVEKMEKLGPENVLKEVHEAAEKLQRKIDERSYLLTAGQPVDLYGPDQNLHTARESEDNVQMGLKSSSETVLDLRQVAALTPSSPTTYSSSNLFKKQVPRPSTLASNASGGECRTYESASALSLATFVSLLIECVARLQSLVEAFQELSEKAGFLEPNLVSAIDKRKTRFRCFRFSK</sequence>
<evidence type="ECO:0000256" key="6">
    <source>
        <dbReference type="ARBA" id="ARBA00023065"/>
    </source>
</evidence>
<dbReference type="STRING" id="3988.B9ST16"/>
<evidence type="ECO:0000256" key="1">
    <source>
        <dbReference type="ARBA" id="ARBA00004141"/>
    </source>
</evidence>
<evidence type="ECO:0000256" key="3">
    <source>
        <dbReference type="ARBA" id="ARBA00022448"/>
    </source>
</evidence>
<evidence type="ECO:0000256" key="4">
    <source>
        <dbReference type="ARBA" id="ARBA00022692"/>
    </source>
</evidence>
<dbReference type="GO" id="GO:0034220">
    <property type="term" value="P:monoatomic ion transmembrane transport"/>
    <property type="evidence" value="ECO:0007669"/>
    <property type="project" value="UniProtKB-KW"/>
</dbReference>
<dbReference type="EMBL" id="EQ974120">
    <property type="protein sequence ID" value="EEF33248.1"/>
    <property type="molecule type" value="Genomic_DNA"/>
</dbReference>
<keyword evidence="5 9" id="KW-1133">Transmembrane helix</keyword>
<dbReference type="InParanoid" id="B9ST16"/>
<dbReference type="GO" id="GO:0009705">
    <property type="term" value="C:plant-type vacuole membrane"/>
    <property type="evidence" value="ECO:0000318"/>
    <property type="project" value="GO_Central"/>
</dbReference>
<dbReference type="Pfam" id="PF11744">
    <property type="entry name" value="ALMT"/>
    <property type="match status" value="1"/>
</dbReference>
<feature type="transmembrane region" description="Helical" evidence="9">
    <location>
        <begin position="139"/>
        <end position="160"/>
    </location>
</feature>
<comment type="subcellular location">
    <subcellularLocation>
        <location evidence="1">Membrane</location>
        <topology evidence="1">Multi-pass membrane protein</topology>
    </subcellularLocation>
</comment>
<evidence type="ECO:0000256" key="5">
    <source>
        <dbReference type="ARBA" id="ARBA00022989"/>
    </source>
</evidence>
<protein>
    <recommendedName>
        <fullName evidence="12">Aluminum-activated malate transporter</fullName>
    </recommendedName>
</protein>
<evidence type="ECO:0000256" key="2">
    <source>
        <dbReference type="ARBA" id="ARBA00007079"/>
    </source>
</evidence>